<dbReference type="SMART" id="SM01163">
    <property type="entry name" value="DUF1785"/>
    <property type="match status" value="1"/>
</dbReference>
<dbReference type="InterPro" id="IPR012337">
    <property type="entry name" value="RNaseH-like_sf"/>
</dbReference>
<dbReference type="PROSITE" id="PS50821">
    <property type="entry name" value="PAZ"/>
    <property type="match status" value="1"/>
</dbReference>
<accession>A0AAP0GG03</accession>
<dbReference type="CDD" id="cd04657">
    <property type="entry name" value="Piwi_ago-like"/>
    <property type="match status" value="1"/>
</dbReference>
<dbReference type="Pfam" id="PF16486">
    <property type="entry name" value="ArgoN"/>
    <property type="match status" value="1"/>
</dbReference>
<protein>
    <submittedName>
        <fullName evidence="5">Protein argonaute MEL1</fullName>
    </submittedName>
</protein>
<evidence type="ECO:0000256" key="1">
    <source>
        <dbReference type="ARBA" id="ARBA00008201"/>
    </source>
</evidence>
<dbReference type="EMBL" id="JBBWWQ010000001">
    <property type="protein sequence ID" value="KAK8957783.1"/>
    <property type="molecule type" value="Genomic_DNA"/>
</dbReference>
<comment type="similarity">
    <text evidence="1">Belongs to the argonaute family. Ago subfamily.</text>
</comment>
<dbReference type="Pfam" id="PF02171">
    <property type="entry name" value="Piwi"/>
    <property type="match status" value="1"/>
</dbReference>
<feature type="domain" description="Piwi" evidence="4">
    <location>
        <begin position="660"/>
        <end position="980"/>
    </location>
</feature>
<gene>
    <name evidence="5" type="primary">MEL1</name>
    <name evidence="5" type="ORF">KSP39_PZI000154</name>
</gene>
<dbReference type="FunFam" id="3.30.420.10:FF:000013">
    <property type="entry name" value="protein argonaute 10-like"/>
    <property type="match status" value="1"/>
</dbReference>
<dbReference type="InterPro" id="IPR036397">
    <property type="entry name" value="RNaseH_sf"/>
</dbReference>
<evidence type="ECO:0000259" key="4">
    <source>
        <dbReference type="PROSITE" id="PS50822"/>
    </source>
</evidence>
<evidence type="ECO:0000313" key="6">
    <source>
        <dbReference type="Proteomes" id="UP001418222"/>
    </source>
</evidence>
<evidence type="ECO:0000259" key="3">
    <source>
        <dbReference type="PROSITE" id="PS50821"/>
    </source>
</evidence>
<dbReference type="Pfam" id="PF16487">
    <property type="entry name" value="ArgoMid"/>
    <property type="match status" value="1"/>
</dbReference>
<dbReference type="InterPro" id="IPR003100">
    <property type="entry name" value="PAZ_dom"/>
</dbReference>
<dbReference type="Proteomes" id="UP001418222">
    <property type="component" value="Unassembled WGS sequence"/>
</dbReference>
<dbReference type="InterPro" id="IPR003165">
    <property type="entry name" value="Piwi"/>
</dbReference>
<dbReference type="InterPro" id="IPR032474">
    <property type="entry name" value="Argonaute_N"/>
</dbReference>
<proteinExistence type="inferred from homology"/>
<keyword evidence="2" id="KW-0943">RNA-mediated gene silencing</keyword>
<comment type="caution">
    <text evidence="5">The sequence shown here is derived from an EMBL/GenBank/DDBJ whole genome shotgun (WGS) entry which is preliminary data.</text>
</comment>
<feature type="domain" description="PAZ" evidence="3">
    <location>
        <begin position="367"/>
        <end position="487"/>
    </location>
</feature>
<dbReference type="InterPro" id="IPR036085">
    <property type="entry name" value="PAZ_dom_sf"/>
</dbReference>
<evidence type="ECO:0000256" key="2">
    <source>
        <dbReference type="ARBA" id="ARBA00023158"/>
    </source>
</evidence>
<dbReference type="CDD" id="cd09272">
    <property type="entry name" value="RNase_HI_RT_Ty1"/>
    <property type="match status" value="1"/>
</dbReference>
<dbReference type="Gene3D" id="3.40.50.2300">
    <property type="match status" value="1"/>
</dbReference>
<dbReference type="InterPro" id="IPR045246">
    <property type="entry name" value="Piwi_ago-like"/>
</dbReference>
<name>A0AAP0GG03_9ASPA</name>
<dbReference type="Gene3D" id="2.170.260.10">
    <property type="entry name" value="paz domain"/>
    <property type="match status" value="1"/>
</dbReference>
<dbReference type="SUPFAM" id="SSF53098">
    <property type="entry name" value="Ribonuclease H-like"/>
    <property type="match status" value="1"/>
</dbReference>
<reference evidence="5 6" key="1">
    <citation type="journal article" date="2022" name="Nat. Plants">
        <title>Genomes of leafy and leafless Platanthera orchids illuminate the evolution of mycoheterotrophy.</title>
        <authorList>
            <person name="Li M.H."/>
            <person name="Liu K.W."/>
            <person name="Li Z."/>
            <person name="Lu H.C."/>
            <person name="Ye Q.L."/>
            <person name="Zhang D."/>
            <person name="Wang J.Y."/>
            <person name="Li Y.F."/>
            <person name="Zhong Z.M."/>
            <person name="Liu X."/>
            <person name="Yu X."/>
            <person name="Liu D.K."/>
            <person name="Tu X.D."/>
            <person name="Liu B."/>
            <person name="Hao Y."/>
            <person name="Liao X.Y."/>
            <person name="Jiang Y.T."/>
            <person name="Sun W.H."/>
            <person name="Chen J."/>
            <person name="Chen Y.Q."/>
            <person name="Ai Y."/>
            <person name="Zhai J.W."/>
            <person name="Wu S.S."/>
            <person name="Zhou Z."/>
            <person name="Hsiao Y.Y."/>
            <person name="Wu W.L."/>
            <person name="Chen Y.Y."/>
            <person name="Lin Y.F."/>
            <person name="Hsu J.L."/>
            <person name="Li C.Y."/>
            <person name="Wang Z.W."/>
            <person name="Zhao X."/>
            <person name="Zhong W.Y."/>
            <person name="Ma X.K."/>
            <person name="Ma L."/>
            <person name="Huang J."/>
            <person name="Chen G.Z."/>
            <person name="Huang M.Z."/>
            <person name="Huang L."/>
            <person name="Peng D.H."/>
            <person name="Luo Y.B."/>
            <person name="Zou S.Q."/>
            <person name="Chen S.P."/>
            <person name="Lan S."/>
            <person name="Tsai W.C."/>
            <person name="Van de Peer Y."/>
            <person name="Liu Z.J."/>
        </authorList>
    </citation>
    <scope>NUCLEOTIDE SEQUENCE [LARGE SCALE GENOMIC DNA]</scope>
    <source>
        <strain evidence="5">Lor287</strain>
    </source>
</reference>
<dbReference type="PROSITE" id="PS50822">
    <property type="entry name" value="PIWI"/>
    <property type="match status" value="1"/>
</dbReference>
<dbReference type="Gene3D" id="3.30.420.10">
    <property type="entry name" value="Ribonuclease H-like superfamily/Ribonuclease H"/>
    <property type="match status" value="1"/>
</dbReference>
<dbReference type="PANTHER" id="PTHR22891">
    <property type="entry name" value="EUKARYOTIC TRANSLATION INITIATION FACTOR 2C"/>
    <property type="match status" value="1"/>
</dbReference>
<dbReference type="Pfam" id="PF08699">
    <property type="entry name" value="ArgoL1"/>
    <property type="match status" value="1"/>
</dbReference>
<organism evidence="5 6">
    <name type="scientific">Platanthera zijinensis</name>
    <dbReference type="NCBI Taxonomy" id="2320716"/>
    <lineage>
        <taxon>Eukaryota</taxon>
        <taxon>Viridiplantae</taxon>
        <taxon>Streptophyta</taxon>
        <taxon>Embryophyta</taxon>
        <taxon>Tracheophyta</taxon>
        <taxon>Spermatophyta</taxon>
        <taxon>Magnoliopsida</taxon>
        <taxon>Liliopsida</taxon>
        <taxon>Asparagales</taxon>
        <taxon>Orchidaceae</taxon>
        <taxon>Orchidoideae</taxon>
        <taxon>Orchideae</taxon>
        <taxon>Orchidinae</taxon>
        <taxon>Platanthera</taxon>
    </lineage>
</organism>
<dbReference type="CDD" id="cd02846">
    <property type="entry name" value="PAZ_argonaute_like"/>
    <property type="match status" value="1"/>
</dbReference>
<evidence type="ECO:0000313" key="5">
    <source>
        <dbReference type="EMBL" id="KAK8957783.1"/>
    </source>
</evidence>
<dbReference type="InterPro" id="IPR014811">
    <property type="entry name" value="ArgoL1"/>
</dbReference>
<dbReference type="InterPro" id="IPR032473">
    <property type="entry name" value="Argonaute_Mid_dom"/>
</dbReference>
<dbReference type="SMART" id="SM00950">
    <property type="entry name" value="Piwi"/>
    <property type="match status" value="1"/>
</dbReference>
<dbReference type="AlphaFoldDB" id="A0AAP0GG03"/>
<dbReference type="FunFam" id="3.40.50.2300:FF:000110">
    <property type="entry name" value="Argonaute 10"/>
    <property type="match status" value="1"/>
</dbReference>
<dbReference type="GO" id="GO:0003723">
    <property type="term" value="F:RNA binding"/>
    <property type="evidence" value="ECO:0007669"/>
    <property type="project" value="InterPro"/>
</dbReference>
<dbReference type="SMART" id="SM00949">
    <property type="entry name" value="PAZ"/>
    <property type="match status" value="1"/>
</dbReference>
<dbReference type="Pfam" id="PF16488">
    <property type="entry name" value="ArgoL2"/>
    <property type="match status" value="1"/>
</dbReference>
<dbReference type="Pfam" id="PF02170">
    <property type="entry name" value="PAZ"/>
    <property type="match status" value="1"/>
</dbReference>
<dbReference type="SUPFAM" id="SSF101690">
    <property type="entry name" value="PAZ domain"/>
    <property type="match status" value="1"/>
</dbReference>
<dbReference type="InterPro" id="IPR032472">
    <property type="entry name" value="ArgoL2"/>
</dbReference>
<keyword evidence="6" id="KW-1185">Reference proteome</keyword>
<dbReference type="GO" id="GO:0031047">
    <property type="term" value="P:regulatory ncRNA-mediated gene silencing"/>
    <property type="evidence" value="ECO:0007669"/>
    <property type="project" value="UniProtKB-KW"/>
</dbReference>
<sequence length="1021" mass="115132">MHAPQTSHLQAVERILRYLKISPGQGLVYKPFTSLSLVTYFDADYAGSIDDRRSTTGFCTYFGGHLIAWRSKKQSVVARSSAEAEYRAMAAVASELTWLESLLGDLGVRLSSPATLFCDSQKTIHIAKNPVFHERTKHFEVNCHFIREKVQSKKINLENVPAKDQVADILTKALSRPLYYQFLSKLGAYDLYAPACGGIKIDPEVKSRAVSRALMNKLIEQFGESHLSGRLPAYDGRNILYTAGPLPFSSNVFELNFSYKDGREKTYKVSIKFAKDFDLYSLIQFLQGRQRECPYDTITALDVVLREFPSQNYVTVSRSFFSPQFGSSPVGDGVECWRGYFQSLRPTQLGLTLNVDLSATSFYKSVNLIDFVLEYLNLQSVPPHGFQDRQRLQVQKALKGVRVETTHIKKMPRRYRITALTPLPANKLMFTIDEVKGETSSRGVEISVAKYFKDNYGALRFEFLPCIKAGNDSRPTYIPMEVCNIVGGQRYIKKLNEKQVTQILRSACQRPADKERSIIQNNYNLDKHAKEFSITVDPNLTTIEARVLPPPRLKYHDSGREKMCHPSVGQWNMINKRMVDGGSVDAWACINFSRLGGDAVENFCRALVSMCNNIGMSFNQNPVDVYSRPPSQIENSLREMHKQSVEALKRMNAKHKQLQLLIIVLPDASGLYGTIKRVCETELGIISQCCKPKNIYKCNKQYLENLSLKINVKVGGRNTVLEDALNKRIPLVSDAPTIIFGADVTHPAPGEDSMCSIAAVVASMDWPWVTKYRGLVSAQPHRQEIIEDLFKVDKDPQRGNVAGGMIRELLVAFYKETRTKPHRIIFYRDGVSEGQFKDVLLLEMDAIRKACASLQEGYLPPVTFVVVQKRHHTRLFPENHNNRDMTDRSGNILPGTIVDRAICHPTEFDFFLCSHAGIQGTSRPAHYHVLYDENKFTADGLQVLTNNLCYTYARCTRSVSIVPPAYYAHLAAFRARYYIEGESDSGSGPSARGVTRDSSTAVASSRLPTLMENIKDVMFYC</sequence>